<accession>A0A430K578</accession>
<feature type="region of interest" description="Disordered" evidence="1">
    <location>
        <begin position="74"/>
        <end position="94"/>
    </location>
</feature>
<feature type="compositionally biased region" description="Basic and acidic residues" evidence="1">
    <location>
        <begin position="128"/>
        <end position="145"/>
    </location>
</feature>
<dbReference type="Proteomes" id="UP000267585">
    <property type="component" value="Unassembled WGS sequence"/>
</dbReference>
<dbReference type="AlphaFoldDB" id="A0A430K578"/>
<gene>
    <name evidence="2" type="ORF">EHW67_03270</name>
</gene>
<evidence type="ECO:0000313" key="3">
    <source>
        <dbReference type="Proteomes" id="UP000267585"/>
    </source>
</evidence>
<organism evidence="2 3">
    <name type="scientific">Arenibacter aquaticus</name>
    <dbReference type="NCBI Taxonomy" id="2489054"/>
    <lineage>
        <taxon>Bacteria</taxon>
        <taxon>Pseudomonadati</taxon>
        <taxon>Bacteroidota</taxon>
        <taxon>Flavobacteriia</taxon>
        <taxon>Flavobacteriales</taxon>
        <taxon>Flavobacteriaceae</taxon>
        <taxon>Arenibacter</taxon>
    </lineage>
</organism>
<dbReference type="RefSeq" id="WP_126160935.1">
    <property type="nucleotide sequence ID" value="NZ_RQPJ01000002.1"/>
</dbReference>
<sequence>MRKLVVLFAVMVGVVATAQRRGHEKGEPGNMKDLTLEQMATLQTKRMTLALDLTDSQQKQIQSVNLENAAHRMEKMDEMKERRESGERKKLSTEERYSMQIAMLDRQIAQKAKMKQILNKDQYAKWEKLKLGEGKRKGKRTEGRRERGKRK</sequence>
<proteinExistence type="predicted"/>
<name>A0A430K578_9FLAO</name>
<keyword evidence="3" id="KW-1185">Reference proteome</keyword>
<dbReference type="OrthoDB" id="956918at2"/>
<comment type="caution">
    <text evidence="2">The sequence shown here is derived from an EMBL/GenBank/DDBJ whole genome shotgun (WGS) entry which is preliminary data.</text>
</comment>
<reference evidence="2 3" key="1">
    <citation type="submission" date="2018-11" db="EMBL/GenBank/DDBJ databases">
        <title>Arenibacter aquaticus sp.nov., a marine bacterium isolated from surface seawater in the South China Sea.</title>
        <authorList>
            <person name="Guo J."/>
            <person name="Sun J."/>
        </authorList>
    </citation>
    <scope>NUCLEOTIDE SEQUENCE [LARGE SCALE GENOMIC DNA]</scope>
    <source>
        <strain evidence="2 3">GUO666</strain>
    </source>
</reference>
<evidence type="ECO:0000313" key="2">
    <source>
        <dbReference type="EMBL" id="RTE54201.1"/>
    </source>
</evidence>
<evidence type="ECO:0008006" key="4">
    <source>
        <dbReference type="Google" id="ProtNLM"/>
    </source>
</evidence>
<feature type="region of interest" description="Disordered" evidence="1">
    <location>
        <begin position="128"/>
        <end position="151"/>
    </location>
</feature>
<protein>
    <recommendedName>
        <fullName evidence="4">DUF4890 domain-containing protein</fullName>
    </recommendedName>
</protein>
<dbReference type="EMBL" id="RQPJ01000002">
    <property type="protein sequence ID" value="RTE54201.1"/>
    <property type="molecule type" value="Genomic_DNA"/>
</dbReference>
<evidence type="ECO:0000256" key="1">
    <source>
        <dbReference type="SAM" id="MobiDB-lite"/>
    </source>
</evidence>